<keyword evidence="1" id="KW-0732">Signal</keyword>
<dbReference type="RefSeq" id="WP_125016846.1">
    <property type="nucleotide sequence ID" value="NZ_QWEZ01000002.1"/>
</dbReference>
<evidence type="ECO:0000313" key="3">
    <source>
        <dbReference type="Proteomes" id="UP000280792"/>
    </source>
</evidence>
<dbReference type="Proteomes" id="UP000280792">
    <property type="component" value="Unassembled WGS sequence"/>
</dbReference>
<dbReference type="AlphaFoldDB" id="A0A3P3VLN3"/>
<protein>
    <submittedName>
        <fullName evidence="2">Uncharacterized protein</fullName>
    </submittedName>
</protein>
<accession>A0A3P3VLN3</accession>
<name>A0A3P3VLN3_9GAMM</name>
<evidence type="ECO:0000313" key="2">
    <source>
        <dbReference type="EMBL" id="RRJ82788.1"/>
    </source>
</evidence>
<evidence type="ECO:0000256" key="1">
    <source>
        <dbReference type="SAM" id="SignalP"/>
    </source>
</evidence>
<proteinExistence type="predicted"/>
<keyword evidence="3" id="KW-1185">Reference proteome</keyword>
<dbReference type="EMBL" id="QWEZ01000002">
    <property type="protein sequence ID" value="RRJ82788.1"/>
    <property type="molecule type" value="Genomic_DNA"/>
</dbReference>
<gene>
    <name evidence="2" type="ORF">D0544_13105</name>
</gene>
<organism evidence="2 3">
    <name type="scientific">Aestuariirhabdus litorea</name>
    <dbReference type="NCBI Taxonomy" id="2528527"/>
    <lineage>
        <taxon>Bacteria</taxon>
        <taxon>Pseudomonadati</taxon>
        <taxon>Pseudomonadota</taxon>
        <taxon>Gammaproteobacteria</taxon>
        <taxon>Oceanospirillales</taxon>
        <taxon>Aestuariirhabdaceae</taxon>
        <taxon>Aestuariirhabdus</taxon>
    </lineage>
</organism>
<reference evidence="2 3" key="1">
    <citation type="submission" date="2018-08" db="EMBL/GenBank/DDBJ databases">
        <authorList>
            <person name="Khan S.A."/>
        </authorList>
    </citation>
    <scope>NUCLEOTIDE SEQUENCE [LARGE SCALE GENOMIC DNA]</scope>
    <source>
        <strain evidence="2 3">GTF-13</strain>
    </source>
</reference>
<feature type="signal peptide" evidence="1">
    <location>
        <begin position="1"/>
        <end position="19"/>
    </location>
</feature>
<sequence length="108" mass="12509">MKKLIILSMSLILSTPTMADADKGQKYYLKYLRPYFDYNGQVFATQKTQNEWKEDFKEDAKIFIKEFSKKHPNAEEFLNGAKFQKMAPHIGDFAIKYASDSGQLPNCN</sequence>
<feature type="chain" id="PRO_5018254965" evidence="1">
    <location>
        <begin position="20"/>
        <end position="108"/>
    </location>
</feature>
<reference evidence="2 3" key="2">
    <citation type="submission" date="2018-12" db="EMBL/GenBank/DDBJ databases">
        <title>Simiduia agarivorans gen. nov., sp. nov., a marine, agarolytic bacterium isolated from shallow coastal water from Keelung, Taiwan.</title>
        <authorList>
            <person name="Shieh W.Y."/>
        </authorList>
    </citation>
    <scope>NUCLEOTIDE SEQUENCE [LARGE SCALE GENOMIC DNA]</scope>
    <source>
        <strain evidence="2 3">GTF-13</strain>
    </source>
</reference>
<comment type="caution">
    <text evidence="2">The sequence shown here is derived from an EMBL/GenBank/DDBJ whole genome shotgun (WGS) entry which is preliminary data.</text>
</comment>